<keyword evidence="6 9" id="KW-1133">Transmembrane helix</keyword>
<dbReference type="GO" id="GO:0009425">
    <property type="term" value="C:bacterial-type flagellum basal body"/>
    <property type="evidence" value="ECO:0007669"/>
    <property type="project" value="UniProtKB-SubCell"/>
</dbReference>
<evidence type="ECO:0000256" key="3">
    <source>
        <dbReference type="ARBA" id="ARBA00021718"/>
    </source>
</evidence>
<name>A0A5C1QF38_9SPIO</name>
<keyword evidence="10" id="KW-0282">Flagellum</keyword>
<dbReference type="GO" id="GO:0009306">
    <property type="term" value="P:protein secretion"/>
    <property type="evidence" value="ECO:0007669"/>
    <property type="project" value="InterPro"/>
</dbReference>
<dbReference type="NCBIfam" id="TIGR01402">
    <property type="entry name" value="fliQ"/>
    <property type="match status" value="1"/>
</dbReference>
<dbReference type="InterPro" id="IPR006305">
    <property type="entry name" value="FliQ"/>
</dbReference>
<dbReference type="RefSeq" id="WP_149569261.1">
    <property type="nucleotide sequence ID" value="NZ_CP035807.1"/>
</dbReference>
<dbReference type="OrthoDB" id="9806440at2"/>
<keyword evidence="10" id="KW-0969">Cilium</keyword>
<keyword evidence="7 9" id="KW-0472">Membrane</keyword>
<organism evidence="10 11">
    <name type="scientific">Thiospirochaeta perfilievii</name>
    <dbReference type="NCBI Taxonomy" id="252967"/>
    <lineage>
        <taxon>Bacteria</taxon>
        <taxon>Pseudomonadati</taxon>
        <taxon>Spirochaetota</taxon>
        <taxon>Spirochaetia</taxon>
        <taxon>Spirochaetales</taxon>
        <taxon>Spirochaetaceae</taxon>
        <taxon>Thiospirochaeta</taxon>
    </lineage>
</organism>
<evidence type="ECO:0000313" key="10">
    <source>
        <dbReference type="EMBL" id="QEN06027.1"/>
    </source>
</evidence>
<dbReference type="EMBL" id="CP035807">
    <property type="protein sequence ID" value="QEN06027.1"/>
    <property type="molecule type" value="Genomic_DNA"/>
</dbReference>
<dbReference type="PANTHER" id="PTHR34040:SF2">
    <property type="entry name" value="FLAGELLAR BIOSYNTHETIC PROTEIN FLIQ"/>
    <property type="match status" value="1"/>
</dbReference>
<dbReference type="InterPro" id="IPR002191">
    <property type="entry name" value="Bac_export_3"/>
</dbReference>
<dbReference type="Pfam" id="PF01313">
    <property type="entry name" value="Bac_export_3"/>
    <property type="match status" value="1"/>
</dbReference>
<evidence type="ECO:0000256" key="7">
    <source>
        <dbReference type="ARBA" id="ARBA00023136"/>
    </source>
</evidence>
<protein>
    <recommendedName>
        <fullName evidence="3 9">Flagellar biosynthetic protein FliQ</fullName>
    </recommendedName>
</protein>
<reference evidence="10 11" key="1">
    <citation type="submission" date="2019-02" db="EMBL/GenBank/DDBJ databases">
        <authorList>
            <person name="Fomenkov A."/>
            <person name="Dubinina G."/>
            <person name="Grabovich M."/>
            <person name="Vincze T."/>
            <person name="Roberts R.J."/>
        </authorList>
    </citation>
    <scope>NUCLEOTIDE SEQUENCE [LARGE SCALE GENOMIC DNA]</scope>
    <source>
        <strain evidence="10 11">P</strain>
    </source>
</reference>
<proteinExistence type="inferred from homology"/>
<comment type="subcellular location">
    <subcellularLocation>
        <location evidence="1 9">Cell membrane</location>
        <topology evidence="1">Multi-pass membrane protein</topology>
    </subcellularLocation>
    <subcellularLocation>
        <location evidence="9">Bacterial flagellum basal body</location>
    </subcellularLocation>
</comment>
<keyword evidence="4 9" id="KW-1003">Cell membrane</keyword>
<comment type="function">
    <text evidence="9">Role in flagellar biosynthesis.</text>
</comment>
<feature type="transmembrane region" description="Helical" evidence="9">
    <location>
        <begin position="14"/>
        <end position="38"/>
    </location>
</feature>
<evidence type="ECO:0000256" key="1">
    <source>
        <dbReference type="ARBA" id="ARBA00004651"/>
    </source>
</evidence>
<dbReference type="GO" id="GO:0044780">
    <property type="term" value="P:bacterial-type flagellum assembly"/>
    <property type="evidence" value="ECO:0007669"/>
    <property type="project" value="InterPro"/>
</dbReference>
<gene>
    <name evidence="9 10" type="primary">fliQ</name>
    <name evidence="10" type="ORF">EW093_15450</name>
</gene>
<evidence type="ECO:0000256" key="2">
    <source>
        <dbReference type="ARBA" id="ARBA00006156"/>
    </source>
</evidence>
<sequence length="88" mass="9569">MDSAMITEIVKQSIITIILVAAPVLLISMIVGLIVSIFQATTSIQDQTLTFVPKIMAIFGTLIVFGPWMGETVIDKTLWIFGLIAEVS</sequence>
<keyword evidence="10" id="KW-0966">Cell projection</keyword>
<dbReference type="PANTHER" id="PTHR34040">
    <property type="entry name" value="FLAGELLAR BIOSYNTHETIC PROTEIN FLIQ"/>
    <property type="match status" value="1"/>
</dbReference>
<reference evidence="10 11" key="2">
    <citation type="submission" date="2019-09" db="EMBL/GenBank/DDBJ databases">
        <title>Complete Genome Sequence and Methylome Analysis of free living Spirochaetas.</title>
        <authorList>
            <person name="Leshcheva N."/>
            <person name="Mikheeva N."/>
        </authorList>
    </citation>
    <scope>NUCLEOTIDE SEQUENCE [LARGE SCALE GENOMIC DNA]</scope>
    <source>
        <strain evidence="10 11">P</strain>
    </source>
</reference>
<evidence type="ECO:0000313" key="11">
    <source>
        <dbReference type="Proteomes" id="UP000323824"/>
    </source>
</evidence>
<evidence type="ECO:0000256" key="5">
    <source>
        <dbReference type="ARBA" id="ARBA00022692"/>
    </source>
</evidence>
<evidence type="ECO:0000256" key="8">
    <source>
        <dbReference type="ARBA" id="ARBA00023143"/>
    </source>
</evidence>
<feature type="transmembrane region" description="Helical" evidence="9">
    <location>
        <begin position="50"/>
        <end position="69"/>
    </location>
</feature>
<dbReference type="AlphaFoldDB" id="A0A5C1QF38"/>
<keyword evidence="11" id="KW-1185">Reference proteome</keyword>
<evidence type="ECO:0000256" key="6">
    <source>
        <dbReference type="ARBA" id="ARBA00022989"/>
    </source>
</evidence>
<dbReference type="PIRSF" id="PIRSF004669">
    <property type="entry name" value="FliQ"/>
    <property type="match status" value="1"/>
</dbReference>
<evidence type="ECO:0000256" key="9">
    <source>
        <dbReference type="RuleBase" id="RU364090"/>
    </source>
</evidence>
<keyword evidence="5 9" id="KW-0812">Transmembrane</keyword>
<dbReference type="GO" id="GO:0005886">
    <property type="term" value="C:plasma membrane"/>
    <property type="evidence" value="ECO:0007669"/>
    <property type="project" value="UniProtKB-SubCell"/>
</dbReference>
<accession>A0A5C1QF38</accession>
<dbReference type="Proteomes" id="UP000323824">
    <property type="component" value="Chromosome"/>
</dbReference>
<keyword evidence="8 9" id="KW-0975">Bacterial flagellum</keyword>
<evidence type="ECO:0000256" key="4">
    <source>
        <dbReference type="ARBA" id="ARBA00022475"/>
    </source>
</evidence>
<dbReference type="KEGG" id="sper:EW093_15450"/>
<comment type="similarity">
    <text evidence="2 9">Belongs to the FliQ/MopD/SpaQ family.</text>
</comment>
<dbReference type="PRINTS" id="PR00952">
    <property type="entry name" value="TYPE3IMQPROT"/>
</dbReference>